<keyword evidence="2" id="KW-0732">Signal</keyword>
<evidence type="ECO:0000313" key="4">
    <source>
        <dbReference type="Proteomes" id="UP001499851"/>
    </source>
</evidence>
<dbReference type="InterPro" id="IPR006311">
    <property type="entry name" value="TAT_signal"/>
</dbReference>
<protein>
    <recommendedName>
        <fullName evidence="5">DUF306 domain-containing protein</fullName>
    </recommendedName>
</protein>
<organism evidence="3 4">
    <name type="scientific">Glycomyces endophyticus</name>
    <dbReference type="NCBI Taxonomy" id="480996"/>
    <lineage>
        <taxon>Bacteria</taxon>
        <taxon>Bacillati</taxon>
        <taxon>Actinomycetota</taxon>
        <taxon>Actinomycetes</taxon>
        <taxon>Glycomycetales</taxon>
        <taxon>Glycomycetaceae</taxon>
        <taxon>Glycomyces</taxon>
    </lineage>
</organism>
<evidence type="ECO:0000256" key="1">
    <source>
        <dbReference type="SAM" id="MobiDB-lite"/>
    </source>
</evidence>
<dbReference type="PROSITE" id="PS51257">
    <property type="entry name" value="PROKAR_LIPOPROTEIN"/>
    <property type="match status" value="1"/>
</dbReference>
<accession>A0ABP4SWY9</accession>
<evidence type="ECO:0008006" key="5">
    <source>
        <dbReference type="Google" id="ProtNLM"/>
    </source>
</evidence>
<proteinExistence type="predicted"/>
<dbReference type="Proteomes" id="UP001499851">
    <property type="component" value="Unassembled WGS sequence"/>
</dbReference>
<feature type="signal peptide" evidence="2">
    <location>
        <begin position="1"/>
        <end position="21"/>
    </location>
</feature>
<name>A0ABP4SWY9_9ACTN</name>
<evidence type="ECO:0000313" key="3">
    <source>
        <dbReference type="EMBL" id="GAA1678585.1"/>
    </source>
</evidence>
<dbReference type="RefSeq" id="WP_344487217.1">
    <property type="nucleotide sequence ID" value="NZ_BAAAQF010000009.1"/>
</dbReference>
<comment type="caution">
    <text evidence="3">The sequence shown here is derived from an EMBL/GenBank/DDBJ whole genome shotgun (WGS) entry which is preliminary data.</text>
</comment>
<reference evidence="4" key="1">
    <citation type="journal article" date="2019" name="Int. J. Syst. Evol. Microbiol.">
        <title>The Global Catalogue of Microorganisms (GCM) 10K type strain sequencing project: providing services to taxonomists for standard genome sequencing and annotation.</title>
        <authorList>
            <consortium name="The Broad Institute Genomics Platform"/>
            <consortium name="The Broad Institute Genome Sequencing Center for Infectious Disease"/>
            <person name="Wu L."/>
            <person name="Ma J."/>
        </authorList>
    </citation>
    <scope>NUCLEOTIDE SEQUENCE [LARGE SCALE GENOMIC DNA]</scope>
    <source>
        <strain evidence="4">JCM 16001</strain>
    </source>
</reference>
<gene>
    <name evidence="3" type="ORF">GCM10009830_27120</name>
</gene>
<dbReference type="PROSITE" id="PS51318">
    <property type="entry name" value="TAT"/>
    <property type="match status" value="1"/>
</dbReference>
<evidence type="ECO:0000256" key="2">
    <source>
        <dbReference type="SAM" id="SignalP"/>
    </source>
</evidence>
<feature type="compositionally biased region" description="Low complexity" evidence="1">
    <location>
        <begin position="21"/>
        <end position="58"/>
    </location>
</feature>
<sequence>MRRHPLRRHLATATAALAGLAACGTGDPSDPATSATAEPTASASATAEPTPTESATESGTDPRLEVLVGTWEADEEEVGPHGSTLVIAEDGTAELTSFANQHGPYVGAVTLGDADPHRFEGTEPETGEDIVLELAYDAEADTLAVTYPDGAVYVHARA</sequence>
<keyword evidence="4" id="KW-1185">Reference proteome</keyword>
<dbReference type="EMBL" id="BAAAQF010000009">
    <property type="protein sequence ID" value="GAA1678585.1"/>
    <property type="molecule type" value="Genomic_DNA"/>
</dbReference>
<feature type="chain" id="PRO_5047200646" description="DUF306 domain-containing protein" evidence="2">
    <location>
        <begin position="22"/>
        <end position="158"/>
    </location>
</feature>
<feature type="region of interest" description="Disordered" evidence="1">
    <location>
        <begin position="21"/>
        <end position="63"/>
    </location>
</feature>